<dbReference type="Proteomes" id="UP000630142">
    <property type="component" value="Unassembled WGS sequence"/>
</dbReference>
<comment type="caution">
    <text evidence="1">The sequence shown here is derived from an EMBL/GenBank/DDBJ whole genome shotgun (WGS) entry which is preliminary data.</text>
</comment>
<protein>
    <submittedName>
        <fullName evidence="1">N-formylglutamate deformylase</fullName>
    </submittedName>
</protein>
<dbReference type="Gene3D" id="3.40.630.40">
    <property type="entry name" value="Zn-dependent exopeptidases"/>
    <property type="match status" value="1"/>
</dbReference>
<reference evidence="1" key="1">
    <citation type="journal article" date="2014" name="Int. J. Syst. Evol. Microbiol.">
        <title>Complete genome sequence of Corynebacterium casei LMG S-19264T (=DSM 44701T), isolated from a smear-ripened cheese.</title>
        <authorList>
            <consortium name="US DOE Joint Genome Institute (JGI-PGF)"/>
            <person name="Walter F."/>
            <person name="Albersmeier A."/>
            <person name="Kalinowski J."/>
            <person name="Ruckert C."/>
        </authorList>
    </citation>
    <scope>NUCLEOTIDE SEQUENCE</scope>
    <source>
        <strain evidence="1">KCTC 42249</strain>
    </source>
</reference>
<dbReference type="Pfam" id="PF05013">
    <property type="entry name" value="FGase"/>
    <property type="match status" value="1"/>
</dbReference>
<organism evidence="1 2">
    <name type="scientific">Tianweitania populi</name>
    <dbReference type="NCBI Taxonomy" id="1607949"/>
    <lineage>
        <taxon>Bacteria</taxon>
        <taxon>Pseudomonadati</taxon>
        <taxon>Pseudomonadota</taxon>
        <taxon>Alphaproteobacteria</taxon>
        <taxon>Hyphomicrobiales</taxon>
        <taxon>Phyllobacteriaceae</taxon>
        <taxon>Tianweitania</taxon>
    </lineage>
</organism>
<reference evidence="1" key="2">
    <citation type="submission" date="2020-09" db="EMBL/GenBank/DDBJ databases">
        <authorList>
            <person name="Sun Q."/>
            <person name="Kim S."/>
        </authorList>
    </citation>
    <scope>NUCLEOTIDE SEQUENCE</scope>
    <source>
        <strain evidence="1">KCTC 42249</strain>
    </source>
</reference>
<evidence type="ECO:0000313" key="2">
    <source>
        <dbReference type="Proteomes" id="UP000630142"/>
    </source>
</evidence>
<dbReference type="InterPro" id="IPR007709">
    <property type="entry name" value="N-FG_amidohydro"/>
</dbReference>
<keyword evidence="2" id="KW-1185">Reference proteome</keyword>
<dbReference type="EMBL" id="BMZQ01000002">
    <property type="protein sequence ID" value="GHD16684.1"/>
    <property type="molecule type" value="Genomic_DNA"/>
</dbReference>
<proteinExistence type="predicted"/>
<dbReference type="NCBIfam" id="TIGR02017">
    <property type="entry name" value="hutG_amidohyd"/>
    <property type="match status" value="1"/>
</dbReference>
<dbReference type="InterPro" id="IPR010247">
    <property type="entry name" value="HutG_amidohyd"/>
</dbReference>
<dbReference type="RefSeq" id="WP_189504319.1">
    <property type="nucleotide sequence ID" value="NZ_BMZQ01000002.1"/>
</dbReference>
<gene>
    <name evidence="1" type="ORF">GCM10016234_25070</name>
</gene>
<evidence type="ECO:0000313" key="1">
    <source>
        <dbReference type="EMBL" id="GHD16684.1"/>
    </source>
</evidence>
<sequence length="274" mass="30595">MSDWLTIRRGQEPLLVSFPHTGTSLAGLDDDFVSPWLAQRDTDWWIDQLYDFARELDATIVHTAISRSVIDVNRAPSGVSLYPGQTTTDLCPRETFDGDPLYKPGREPDAAEVARRLETYHAPFHAALASELERLGRHNHRVVIYDCHSIRSVLPRLFEGTLPVFNLGTNDGKAADPELETKVAEILANTGESYVVNGRFKGGYITRHHGQPDHGVHGLQMELSNRGYLREPEAKGTPDNWPVPFDPDYAAPIRETLKTILQTALDWAKTGASK</sequence>
<accession>A0A8J3DR59</accession>
<dbReference type="SUPFAM" id="SSF53187">
    <property type="entry name" value="Zn-dependent exopeptidases"/>
    <property type="match status" value="1"/>
</dbReference>
<dbReference type="AlphaFoldDB" id="A0A8J3DR59"/>
<name>A0A8J3DR59_9HYPH</name>